<evidence type="ECO:0000256" key="7">
    <source>
        <dbReference type="PROSITE-ProRule" id="PRU00176"/>
    </source>
</evidence>
<dbReference type="InterPro" id="IPR012921">
    <property type="entry name" value="SPOC_C"/>
</dbReference>
<feature type="region of interest" description="Disordered" evidence="9">
    <location>
        <begin position="397"/>
        <end position="481"/>
    </location>
</feature>
<name>A0AAU9SEB5_THLAR</name>
<feature type="domain" description="RRM" evidence="10">
    <location>
        <begin position="291"/>
        <end position="364"/>
    </location>
</feature>
<dbReference type="InterPro" id="IPR038464">
    <property type="entry name" value="Ribosomal_eL38_sf"/>
</dbReference>
<dbReference type="Pfam" id="PF07744">
    <property type="entry name" value="SPOC"/>
    <property type="match status" value="1"/>
</dbReference>
<protein>
    <recommendedName>
        <fullName evidence="10">RRM domain-containing protein</fullName>
    </recommendedName>
</protein>
<dbReference type="GO" id="GO:0003735">
    <property type="term" value="F:structural constituent of ribosome"/>
    <property type="evidence" value="ECO:0007669"/>
    <property type="project" value="InterPro"/>
</dbReference>
<dbReference type="InterPro" id="IPR000504">
    <property type="entry name" value="RRM_dom"/>
</dbReference>
<gene>
    <name evidence="11" type="ORF">TAV2_LOCUS16369</name>
</gene>
<dbReference type="CDD" id="cd00590">
    <property type="entry name" value="RRM_SF"/>
    <property type="match status" value="1"/>
</dbReference>
<evidence type="ECO:0000313" key="11">
    <source>
        <dbReference type="EMBL" id="CAH2063533.1"/>
    </source>
</evidence>
<evidence type="ECO:0000259" key="10">
    <source>
        <dbReference type="PROSITE" id="PS50102"/>
    </source>
</evidence>
<evidence type="ECO:0000313" key="12">
    <source>
        <dbReference type="Proteomes" id="UP000836841"/>
    </source>
</evidence>
<comment type="similarity">
    <text evidence="2 8">Belongs to the eukaryotic ribosomal protein eL38 family.</text>
</comment>
<dbReference type="InterPro" id="IPR002675">
    <property type="entry name" value="Ribosomal_eL38"/>
</dbReference>
<evidence type="ECO:0000256" key="3">
    <source>
        <dbReference type="ARBA" id="ARBA00022884"/>
    </source>
</evidence>
<keyword evidence="5" id="KW-0539">Nucleus</keyword>
<evidence type="ECO:0000256" key="8">
    <source>
        <dbReference type="RuleBase" id="RU003445"/>
    </source>
</evidence>
<dbReference type="InterPro" id="IPR035979">
    <property type="entry name" value="RBD_domain_sf"/>
</dbReference>
<dbReference type="EMBL" id="OU466861">
    <property type="protein sequence ID" value="CAH2063533.1"/>
    <property type="molecule type" value="Genomic_DNA"/>
</dbReference>
<evidence type="ECO:0000256" key="1">
    <source>
        <dbReference type="ARBA" id="ARBA00004123"/>
    </source>
</evidence>
<feature type="compositionally biased region" description="Polar residues" evidence="9">
    <location>
        <begin position="853"/>
        <end position="870"/>
    </location>
</feature>
<dbReference type="GO" id="GO:0005634">
    <property type="term" value="C:nucleus"/>
    <property type="evidence" value="ECO:0007669"/>
    <property type="project" value="UniProtKB-SubCell"/>
</dbReference>
<organism evidence="11 12">
    <name type="scientific">Thlaspi arvense</name>
    <name type="common">Field penny-cress</name>
    <dbReference type="NCBI Taxonomy" id="13288"/>
    <lineage>
        <taxon>Eukaryota</taxon>
        <taxon>Viridiplantae</taxon>
        <taxon>Streptophyta</taxon>
        <taxon>Embryophyta</taxon>
        <taxon>Tracheophyta</taxon>
        <taxon>Spermatophyta</taxon>
        <taxon>Magnoliopsida</taxon>
        <taxon>eudicotyledons</taxon>
        <taxon>Gunneridae</taxon>
        <taxon>Pentapetalae</taxon>
        <taxon>rosids</taxon>
        <taxon>malvids</taxon>
        <taxon>Brassicales</taxon>
        <taxon>Brassicaceae</taxon>
        <taxon>Thlaspideae</taxon>
        <taxon>Thlaspi</taxon>
    </lineage>
</organism>
<evidence type="ECO:0000256" key="9">
    <source>
        <dbReference type="SAM" id="MobiDB-lite"/>
    </source>
</evidence>
<sequence length="939" mass="104404">MPKQIHEIKDFLLTARRKDARSVKIKRSKDIVKFKVRCSRYLYTLCVFDQEKADKLKQSLPPGLALARVMKPSRGREPDGSSGFQSSNLWVGSLTTDTTESDLADLFGRFGEIDRLTAFSSRSFAFIYYRRVEEAVAAKEALQGANLNGSQIKIEFARPLRKAAFLGCPDRIKLVPDTAKPCKSLWVGGISPSVSKDELKTVFRRFGKIEDFRYLRDRKTAFIDFFEMEDAIQAKSMNGKRMGGSFLRVDFLRSQGIRKEPWPGSNDGSLSATQQYTHSFGDDKGDDEPSNVLWIGYPPSVQIDEQMLHNCMILFGEIERCISYPSRHFSLVEFRSVEEARCAKEGLQGRLFNDPRITIMYQNDNIPRGRGDEAGFSGVKRSRPEMFINDPPPYISSPHSSVVLDPMRPFRGSMERSHTGPEYSDESWRRSSPTRAGILPSPAPSTRLSVRSDRGSWDGYDPDRLDREPKRTRRDGSVDGFYSMGVDEPFTGLDRSYGRGSVAARPGRGFPDTDFIWRGVIAKGGTPVCHARCVPIGKGIETDLPEIVNCSARTGLDMLAKHYTEAIGFEIVFFLPDREDDFASYTEFLRYLGSKNRAGVAKLDDGTTLFLVPPSDFLTDVLKVSGPERLYGVVLKLPPPPPSYIQESQSVPQSYMGHSSANANHGLYTAREDPALFDYNRGPKLSFAPSGEPVAVPNTATPQAVVITNLLECPMKKPLSQAWNRDQPTVSEPLNLSLQQFSNQYNLVEQLPPPPMHYPPVSSTPSYSSGMVQGGMQYQAPYVSMPQQAPLPPPPPNNYAMYSQGSHQAVSQPVRPQYQPAAPKLNQNYIPVPGAENPGLHVYQGYHQGNHHGLTNNQAHNGNFSQTHTAMPQPPNKLNFDACSQAQQQLELVPHGAGQGTSDGEVDKDQRYQSTLQLAANLLQQLQQLPSNASTGKGP</sequence>
<dbReference type="Pfam" id="PF00076">
    <property type="entry name" value="RRM_1"/>
    <property type="match status" value="2"/>
</dbReference>
<dbReference type="GO" id="GO:0005840">
    <property type="term" value="C:ribosome"/>
    <property type="evidence" value="ECO:0007669"/>
    <property type="project" value="UniProtKB-KW"/>
</dbReference>
<dbReference type="Gene3D" id="3.30.70.330">
    <property type="match status" value="3"/>
</dbReference>
<keyword evidence="6 8" id="KW-0687">Ribonucleoprotein</keyword>
<feature type="domain" description="RRM" evidence="10">
    <location>
        <begin position="183"/>
        <end position="254"/>
    </location>
</feature>
<accession>A0AAU9SEB5</accession>
<keyword evidence="3 7" id="KW-0694">RNA-binding</keyword>
<keyword evidence="4 8" id="KW-0689">Ribosomal protein</keyword>
<dbReference type="FunFam" id="3.30.70.330:FF:000415">
    <property type="entry name" value="Flowering time control protein FPA"/>
    <property type="match status" value="1"/>
</dbReference>
<dbReference type="Gene3D" id="3.30.720.90">
    <property type="match status" value="1"/>
</dbReference>
<feature type="domain" description="RRM" evidence="10">
    <location>
        <begin position="87"/>
        <end position="159"/>
    </location>
</feature>
<dbReference type="GO" id="GO:0006412">
    <property type="term" value="P:translation"/>
    <property type="evidence" value="ECO:0007669"/>
    <property type="project" value="InterPro"/>
</dbReference>
<evidence type="ECO:0000256" key="2">
    <source>
        <dbReference type="ARBA" id="ARBA00007803"/>
    </source>
</evidence>
<evidence type="ECO:0000256" key="4">
    <source>
        <dbReference type="ARBA" id="ARBA00022980"/>
    </source>
</evidence>
<evidence type="ECO:0000256" key="6">
    <source>
        <dbReference type="ARBA" id="ARBA00023274"/>
    </source>
</evidence>
<dbReference type="InterPro" id="IPR012677">
    <property type="entry name" value="Nucleotide-bd_a/b_plait_sf"/>
</dbReference>
<dbReference type="PROSITE" id="PS50102">
    <property type="entry name" value="RRM"/>
    <property type="match status" value="3"/>
</dbReference>
<dbReference type="PANTHER" id="PTHR23189">
    <property type="entry name" value="RNA RECOGNITION MOTIF-CONTAINING"/>
    <property type="match status" value="1"/>
</dbReference>
<feature type="region of interest" description="Disordered" evidence="9">
    <location>
        <begin position="848"/>
        <end position="879"/>
    </location>
</feature>
<dbReference type="AlphaFoldDB" id="A0AAU9SEB5"/>
<reference evidence="11 12" key="1">
    <citation type="submission" date="2022-03" db="EMBL/GenBank/DDBJ databases">
        <authorList>
            <person name="Nunn A."/>
            <person name="Chopra R."/>
            <person name="Nunn A."/>
            <person name="Contreras Garrido A."/>
        </authorList>
    </citation>
    <scope>NUCLEOTIDE SEQUENCE [LARGE SCALE GENOMIC DNA]</scope>
</reference>
<dbReference type="Pfam" id="PF01781">
    <property type="entry name" value="Ribosomal_L38e"/>
    <property type="match status" value="1"/>
</dbReference>
<dbReference type="SMART" id="SM00360">
    <property type="entry name" value="RRM"/>
    <property type="match status" value="3"/>
</dbReference>
<dbReference type="FunFam" id="3.30.720.90:FF:000001">
    <property type="entry name" value="60S ribosomal protein L38"/>
    <property type="match status" value="1"/>
</dbReference>
<feature type="compositionally biased region" description="Basic and acidic residues" evidence="9">
    <location>
        <begin position="450"/>
        <end position="477"/>
    </location>
</feature>
<dbReference type="GO" id="GO:1990904">
    <property type="term" value="C:ribonucleoprotein complex"/>
    <property type="evidence" value="ECO:0007669"/>
    <property type="project" value="UniProtKB-KW"/>
</dbReference>
<proteinExistence type="inferred from homology"/>
<keyword evidence="12" id="KW-1185">Reference proteome</keyword>
<evidence type="ECO:0000256" key="5">
    <source>
        <dbReference type="ARBA" id="ARBA00023242"/>
    </source>
</evidence>
<dbReference type="SUPFAM" id="SSF54928">
    <property type="entry name" value="RNA-binding domain, RBD"/>
    <property type="match status" value="2"/>
</dbReference>
<dbReference type="Proteomes" id="UP000836841">
    <property type="component" value="Chromosome 5"/>
</dbReference>
<dbReference type="GO" id="GO:0003723">
    <property type="term" value="F:RNA binding"/>
    <property type="evidence" value="ECO:0007669"/>
    <property type="project" value="UniProtKB-UniRule"/>
</dbReference>
<comment type="subcellular location">
    <subcellularLocation>
        <location evidence="1">Nucleus</location>
    </subcellularLocation>
</comment>